<organism evidence="1 2">
    <name type="scientific">Candidatus Magasanikbacteria bacterium RIFOXYC12_FULL_33_11</name>
    <dbReference type="NCBI Taxonomy" id="1798701"/>
    <lineage>
        <taxon>Bacteria</taxon>
        <taxon>Candidatus Magasanikiibacteriota</taxon>
    </lineage>
</organism>
<comment type="caution">
    <text evidence="1">The sequence shown here is derived from an EMBL/GenBank/DDBJ whole genome shotgun (WGS) entry which is preliminary data.</text>
</comment>
<evidence type="ECO:0000313" key="2">
    <source>
        <dbReference type="Proteomes" id="UP000178349"/>
    </source>
</evidence>
<gene>
    <name evidence="1" type="ORF">A2493_03230</name>
</gene>
<reference evidence="1 2" key="1">
    <citation type="journal article" date="2016" name="Nat. Commun.">
        <title>Thousands of microbial genomes shed light on interconnected biogeochemical processes in an aquifer system.</title>
        <authorList>
            <person name="Anantharaman K."/>
            <person name="Brown C.T."/>
            <person name="Hug L.A."/>
            <person name="Sharon I."/>
            <person name="Castelle C.J."/>
            <person name="Probst A.J."/>
            <person name="Thomas B.C."/>
            <person name="Singh A."/>
            <person name="Wilkins M.J."/>
            <person name="Karaoz U."/>
            <person name="Brodie E.L."/>
            <person name="Williams K.H."/>
            <person name="Hubbard S.S."/>
            <person name="Banfield J.F."/>
        </authorList>
    </citation>
    <scope>NUCLEOTIDE SEQUENCE [LARGE SCALE GENOMIC DNA]</scope>
</reference>
<evidence type="ECO:0000313" key="1">
    <source>
        <dbReference type="EMBL" id="OGH86709.1"/>
    </source>
</evidence>
<sequence length="77" mass="8879">MKGATLYMSNFREVFLREVEEGLGIRPPHKEVPILVDQDSIKELKPEEHVLRSESLAEFHRRFREGDDGLAGDNKKS</sequence>
<protein>
    <submittedName>
        <fullName evidence="1">Uncharacterized protein</fullName>
    </submittedName>
</protein>
<dbReference type="AlphaFoldDB" id="A0A1F6NS31"/>
<dbReference type="Proteomes" id="UP000178349">
    <property type="component" value="Unassembled WGS sequence"/>
</dbReference>
<name>A0A1F6NS31_9BACT</name>
<dbReference type="EMBL" id="MFQW01000004">
    <property type="protein sequence ID" value="OGH86709.1"/>
    <property type="molecule type" value="Genomic_DNA"/>
</dbReference>
<proteinExistence type="predicted"/>
<accession>A0A1F6NS31</accession>